<dbReference type="Proteomes" id="UP000028549">
    <property type="component" value="Unassembled WGS sequence"/>
</dbReference>
<name>A0A084GW19_METID</name>
<dbReference type="Pfam" id="PF01546">
    <property type="entry name" value="Peptidase_M20"/>
    <property type="match status" value="1"/>
</dbReference>
<gene>
    <name evidence="1" type="ORF">GS18_0210335</name>
</gene>
<dbReference type="InterPro" id="IPR050072">
    <property type="entry name" value="Peptidase_M20A"/>
</dbReference>
<proteinExistence type="predicted"/>
<evidence type="ECO:0000313" key="2">
    <source>
        <dbReference type="Proteomes" id="UP000028549"/>
    </source>
</evidence>
<accession>A0A084GW19</accession>
<dbReference type="OrthoDB" id="9815360at2"/>
<reference evidence="1 2" key="1">
    <citation type="journal article" date="2005" name="Int. J. Syst. Evol. Microbiol.">
        <title>Bacillus cibi sp. nov., isolated from jeotgal, a traditional Korean fermented seafood.</title>
        <authorList>
            <person name="Yoon J.H."/>
            <person name="Lee C.H."/>
            <person name="Oh T.K."/>
        </authorList>
    </citation>
    <scope>NUCLEOTIDE SEQUENCE [LARGE SCALE GENOMIC DNA]</scope>
    <source>
        <strain evidence="1 2">DSM 16189</strain>
    </source>
</reference>
<organism evidence="1 2">
    <name type="scientific">Metabacillus indicus</name>
    <name type="common">Bacillus indicus</name>
    <dbReference type="NCBI Taxonomy" id="246786"/>
    <lineage>
        <taxon>Bacteria</taxon>
        <taxon>Bacillati</taxon>
        <taxon>Bacillota</taxon>
        <taxon>Bacilli</taxon>
        <taxon>Bacillales</taxon>
        <taxon>Bacillaceae</taxon>
        <taxon>Metabacillus</taxon>
    </lineage>
</organism>
<comment type="caution">
    <text evidence="1">The sequence shown here is derived from an EMBL/GenBank/DDBJ whole genome shotgun (WGS) entry which is preliminary data.</text>
</comment>
<dbReference type="PIRSF" id="PIRSF010386">
    <property type="entry name" value="RocB"/>
    <property type="match status" value="1"/>
</dbReference>
<dbReference type="EMBL" id="JNVC02000005">
    <property type="protein sequence ID" value="KEZ51531.1"/>
    <property type="molecule type" value="Genomic_DNA"/>
</dbReference>
<dbReference type="GO" id="GO:0016787">
    <property type="term" value="F:hydrolase activity"/>
    <property type="evidence" value="ECO:0007669"/>
    <property type="project" value="InterPro"/>
</dbReference>
<dbReference type="STRING" id="246786.GS18_0210335"/>
<dbReference type="AlphaFoldDB" id="A0A084GW19"/>
<dbReference type="InterPro" id="IPR002933">
    <property type="entry name" value="Peptidase_M20"/>
</dbReference>
<dbReference type="PANTHER" id="PTHR43808">
    <property type="entry name" value="ACETYLORNITHINE DEACETYLASE"/>
    <property type="match status" value="1"/>
</dbReference>
<dbReference type="PANTHER" id="PTHR43808:SF27">
    <property type="entry name" value="PROTEIN ROCB"/>
    <property type="match status" value="1"/>
</dbReference>
<dbReference type="Gene3D" id="3.40.630.10">
    <property type="entry name" value="Zn peptidases"/>
    <property type="match status" value="1"/>
</dbReference>
<dbReference type="RefSeq" id="WP_035206917.1">
    <property type="nucleotide sequence ID" value="NZ_JNVC02000005.1"/>
</dbReference>
<sequence length="550" mass="61957">MTAKWQSKQQLTEILTGLVNLASITGSKDEIALAQHLYYVLNDFPYFKEHPDHVKLHPLEDGRYFLTAFVKSKKETEDTVILMSHFDVVDVKDYGHLEHLAFRPHELTKELANSANLLPQPVKEDLETGDWLFGRGTMDMKAGLTVQLGMLEQAMNGEFDGNLLLLTVPDEEVNSAGMLGAVPVLQKLKQKYGLSYTACVNSEPMFSRYPNDENFYVYSGSIGKVLAGFYCSGVETHVGEPFSGLNANLIISELNRLLELNENYSEKTGGEVTPPPMNLMQKDLKEEYSVQIPHEAVSLFNILTMKRSMLELHGMLMNTASAAARRVEKFYDEKAKHYSRSVGYTPASYRVTVMSYDELLAYAVQKVGEEEVNRHIGYLKANRGDLDDRHFTNKIVSGLSGLCKELAPLIVVFYSPPFYPSVSSKEDAFIQDVLSDVQSYAGSKFGISLVNQEYFAGLSDLSFLQLRDSAESIRELTANMPIYGDHYKLPLDEIKELNIPVLNVGPYGKDPHKWTERLHLPYSFETCPELLNYTLKQIFKKADSDESPQA</sequence>
<keyword evidence="2" id="KW-1185">Reference proteome</keyword>
<evidence type="ECO:0000313" key="1">
    <source>
        <dbReference type="EMBL" id="KEZ51531.1"/>
    </source>
</evidence>
<dbReference type="SUPFAM" id="SSF53187">
    <property type="entry name" value="Zn-dependent exopeptidases"/>
    <property type="match status" value="1"/>
</dbReference>
<dbReference type="InterPro" id="IPR012166">
    <property type="entry name" value="Uncharacterised_RocB"/>
</dbReference>
<evidence type="ECO:0008006" key="3">
    <source>
        <dbReference type="Google" id="ProtNLM"/>
    </source>
</evidence>
<protein>
    <recommendedName>
        <fullName evidence="3">Peptidase M20</fullName>
    </recommendedName>
</protein>